<keyword evidence="1" id="KW-0749">Sporulation</keyword>
<evidence type="ECO:0000313" key="5">
    <source>
        <dbReference type="Proteomes" id="UP001597214"/>
    </source>
</evidence>
<dbReference type="Pfam" id="PF07875">
    <property type="entry name" value="Coat_F"/>
    <property type="match status" value="1"/>
</dbReference>
<dbReference type="PANTHER" id="PTHR39183">
    <property type="entry name" value="SPORE COAT PROTEIN F-LIKE PROTEIN YHCQ"/>
    <property type="match status" value="1"/>
</dbReference>
<comment type="subcellular location">
    <subcellularLocation>
        <location evidence="2">Spore coat</location>
    </subcellularLocation>
</comment>
<organism evidence="4 5">
    <name type="scientific">Bacillus salitolerans</name>
    <dbReference type="NCBI Taxonomy" id="1437434"/>
    <lineage>
        <taxon>Bacteria</taxon>
        <taxon>Bacillati</taxon>
        <taxon>Bacillota</taxon>
        <taxon>Bacilli</taxon>
        <taxon>Bacillales</taxon>
        <taxon>Bacillaceae</taxon>
        <taxon>Bacillus</taxon>
    </lineage>
</organism>
<dbReference type="InterPro" id="IPR012347">
    <property type="entry name" value="Ferritin-like"/>
</dbReference>
<dbReference type="EMBL" id="JBHUEM010000052">
    <property type="protein sequence ID" value="MFD1738969.1"/>
    <property type="molecule type" value="Genomic_DNA"/>
</dbReference>
<dbReference type="InterPro" id="IPR012851">
    <property type="entry name" value="Spore_coat_CotF-like"/>
</dbReference>
<evidence type="ECO:0000313" key="4">
    <source>
        <dbReference type="EMBL" id="MFD1738969.1"/>
    </source>
</evidence>
<keyword evidence="5" id="KW-1185">Reference proteome</keyword>
<proteinExistence type="inferred from homology"/>
<dbReference type="Proteomes" id="UP001597214">
    <property type="component" value="Unassembled WGS sequence"/>
</dbReference>
<protein>
    <submittedName>
        <fullName evidence="4">Spore coat protein</fullName>
    </submittedName>
</protein>
<evidence type="ECO:0000256" key="3">
    <source>
        <dbReference type="ARBA" id="ARBA00024344"/>
    </source>
</evidence>
<dbReference type="Gene3D" id="1.20.1260.10">
    <property type="match status" value="1"/>
</dbReference>
<sequence length="208" mass="23440">MQQQTQGQTATGTIMPSNTMQQQMKHGGHEVFEAHEVLSGLISLSDQYLLLGQQVQDQELKSIFSRQQQFMLGEYNVMVEAFSSGQDPSKPTSQYKMNQDNDVVYGLKPSKPKKPAMATTEINDECICNMMACAVKATASQLTIASLETTNPVLRRVFADSIPNFIEMAYEIFLYQNKKHYYQVPQLAAQDMNQMIGSFTTMNQTQLQ</sequence>
<reference evidence="5" key="1">
    <citation type="journal article" date="2019" name="Int. J. Syst. Evol. Microbiol.">
        <title>The Global Catalogue of Microorganisms (GCM) 10K type strain sequencing project: providing services to taxonomists for standard genome sequencing and annotation.</title>
        <authorList>
            <consortium name="The Broad Institute Genomics Platform"/>
            <consortium name="The Broad Institute Genome Sequencing Center for Infectious Disease"/>
            <person name="Wu L."/>
            <person name="Ma J."/>
        </authorList>
    </citation>
    <scope>NUCLEOTIDE SEQUENCE [LARGE SCALE GENOMIC DNA]</scope>
    <source>
        <strain evidence="5">CCUG 49339</strain>
    </source>
</reference>
<keyword evidence="4" id="KW-0167">Capsid protein</keyword>
<accession>A0ABW4LVX4</accession>
<comment type="similarity">
    <text evidence="3">Belongs to the CotF family.</text>
</comment>
<evidence type="ECO:0000256" key="2">
    <source>
        <dbReference type="ARBA" id="ARBA00024325"/>
    </source>
</evidence>
<name>A0ABW4LVX4_9BACI</name>
<evidence type="ECO:0000256" key="1">
    <source>
        <dbReference type="ARBA" id="ARBA00022969"/>
    </source>
</evidence>
<gene>
    <name evidence="4" type="ORF">ACFSCX_20870</name>
</gene>
<comment type="caution">
    <text evidence="4">The sequence shown here is derived from an EMBL/GenBank/DDBJ whole genome shotgun (WGS) entry which is preliminary data.</text>
</comment>
<dbReference type="PANTHER" id="PTHR39183:SF1">
    <property type="entry name" value="SPORE COAT PROTEIN F-LIKE PROTEIN YHCQ"/>
    <property type="match status" value="1"/>
</dbReference>
<keyword evidence="4" id="KW-0946">Virion</keyword>
<dbReference type="RefSeq" id="WP_377930197.1">
    <property type="nucleotide sequence ID" value="NZ_JBHUEM010000052.1"/>
</dbReference>